<dbReference type="eggNOG" id="KOG0255">
    <property type="taxonomic scope" value="Eukaryota"/>
</dbReference>
<dbReference type="KEGG" id="act:ACLA_062370"/>
<dbReference type="RefSeq" id="XP_001273699.1">
    <property type="nucleotide sequence ID" value="XM_001273698.1"/>
</dbReference>
<keyword evidence="3 5" id="KW-1133">Transmembrane helix</keyword>
<keyword evidence="2 5" id="KW-0812">Transmembrane</keyword>
<dbReference type="Proteomes" id="UP000006701">
    <property type="component" value="Unassembled WGS sequence"/>
</dbReference>
<feature type="transmembrane region" description="Helical" evidence="5">
    <location>
        <begin position="285"/>
        <end position="304"/>
    </location>
</feature>
<dbReference type="Gene3D" id="1.20.1720.10">
    <property type="entry name" value="Multidrug resistance protein D"/>
    <property type="match status" value="1"/>
</dbReference>
<dbReference type="PANTHER" id="PTHR23502:SF5">
    <property type="entry name" value="QUINIDINE RESISTANCE PROTEIN 3"/>
    <property type="match status" value="1"/>
</dbReference>
<feature type="transmembrane region" description="Helical" evidence="5">
    <location>
        <begin position="165"/>
        <end position="183"/>
    </location>
</feature>
<dbReference type="HOGENOM" id="CLU_008455_8_5_1"/>
<dbReference type="OrthoDB" id="2585655at2759"/>
<proteinExistence type="predicted"/>
<sequence length="386" mass="42004">MLTFLKWITLATVANGSLVVGFAPNIYNPAIDAIKSSLHAQDWHISLTLSLFILLSGMFPMPWSLTSELVGRKPVYMVSLAIALGGYIGAAVAKSIGLLIGMRCIQAMGNSSLFSVGAGSLTDIYDVHERGTKFGIYYAAPMLGPSLGPVIGGILTTYLSWRATFWFLAIWIGVTYASVIILMKESFRKDHSSTYQDALAVRKKKIAKRQSQAIDLSSPEGGATHPSSGDKIIVYPSDLRVMKSLKRVIKKRNNVVLLVATGLNYGFTYCISYTCTLTLSDRYHLNALKIGLVLLAYGLGHWVYSPTMSYLLDINPGNTTVTVACNSFFRGLLAFLFAEVAVPLQSAIGDGGLYSLWAGLWAICAVLIMIVYFKGSRWRTSSSSSV</sequence>
<dbReference type="GeneID" id="4705936"/>
<reference evidence="7 8" key="1">
    <citation type="journal article" date="2008" name="PLoS Genet.">
        <title>Genomic islands in the pathogenic filamentous fungus Aspergillus fumigatus.</title>
        <authorList>
            <person name="Fedorova N.D."/>
            <person name="Khaldi N."/>
            <person name="Joardar V.S."/>
            <person name="Maiti R."/>
            <person name="Amedeo P."/>
            <person name="Anderson M.J."/>
            <person name="Crabtree J."/>
            <person name="Silva J.C."/>
            <person name="Badger J.H."/>
            <person name="Albarraq A."/>
            <person name="Angiuoli S."/>
            <person name="Bussey H."/>
            <person name="Bowyer P."/>
            <person name="Cotty P.J."/>
            <person name="Dyer P.S."/>
            <person name="Egan A."/>
            <person name="Galens K."/>
            <person name="Fraser-Liggett C.M."/>
            <person name="Haas B.J."/>
            <person name="Inman J.M."/>
            <person name="Kent R."/>
            <person name="Lemieux S."/>
            <person name="Malavazi I."/>
            <person name="Orvis J."/>
            <person name="Roemer T."/>
            <person name="Ronning C.M."/>
            <person name="Sundaram J.P."/>
            <person name="Sutton G."/>
            <person name="Turner G."/>
            <person name="Venter J.C."/>
            <person name="White O.R."/>
            <person name="Whitty B.R."/>
            <person name="Youngman P."/>
            <person name="Wolfe K.H."/>
            <person name="Goldman G.H."/>
            <person name="Wortman J.R."/>
            <person name="Jiang B."/>
            <person name="Denning D.W."/>
            <person name="Nierman W.C."/>
        </authorList>
    </citation>
    <scope>NUCLEOTIDE SEQUENCE [LARGE SCALE GENOMIC DNA]</scope>
    <source>
        <strain evidence="8">ATCC 1007 / CBS 513.65 / DSM 816 / NCTC 3887 / NRRL 1</strain>
    </source>
</reference>
<evidence type="ECO:0000256" key="3">
    <source>
        <dbReference type="ARBA" id="ARBA00022989"/>
    </source>
</evidence>
<evidence type="ECO:0000256" key="2">
    <source>
        <dbReference type="ARBA" id="ARBA00022692"/>
    </source>
</evidence>
<evidence type="ECO:0000313" key="8">
    <source>
        <dbReference type="Proteomes" id="UP000006701"/>
    </source>
</evidence>
<accession>A1CCL6</accession>
<dbReference type="InterPro" id="IPR011701">
    <property type="entry name" value="MFS"/>
</dbReference>
<dbReference type="GO" id="GO:0022857">
    <property type="term" value="F:transmembrane transporter activity"/>
    <property type="evidence" value="ECO:0007669"/>
    <property type="project" value="InterPro"/>
</dbReference>
<feature type="transmembrane region" description="Helical" evidence="5">
    <location>
        <begin position="75"/>
        <end position="93"/>
    </location>
</feature>
<keyword evidence="4 5" id="KW-0472">Membrane</keyword>
<dbReference type="GO" id="GO:0005886">
    <property type="term" value="C:plasma membrane"/>
    <property type="evidence" value="ECO:0007669"/>
    <property type="project" value="TreeGrafter"/>
</dbReference>
<evidence type="ECO:0000259" key="6">
    <source>
        <dbReference type="PROSITE" id="PS50850"/>
    </source>
</evidence>
<dbReference type="AlphaFoldDB" id="A1CCL6"/>
<dbReference type="InterPro" id="IPR036259">
    <property type="entry name" value="MFS_trans_sf"/>
</dbReference>
<dbReference type="OMA" id="KNDIGHE"/>
<evidence type="ECO:0000256" key="4">
    <source>
        <dbReference type="ARBA" id="ARBA00023136"/>
    </source>
</evidence>
<keyword evidence="8" id="KW-1185">Reference proteome</keyword>
<gene>
    <name evidence="7" type="ORF">ACLA_062370</name>
</gene>
<comment type="subcellular location">
    <subcellularLocation>
        <location evidence="1">Membrane</location>
        <topology evidence="1">Multi-pass membrane protein</topology>
    </subcellularLocation>
</comment>
<feature type="transmembrane region" description="Helical" evidence="5">
    <location>
        <begin position="136"/>
        <end position="159"/>
    </location>
</feature>
<feature type="transmembrane region" description="Helical" evidence="5">
    <location>
        <begin position="43"/>
        <end position="63"/>
    </location>
</feature>
<feature type="transmembrane region" description="Helical" evidence="5">
    <location>
        <begin position="354"/>
        <end position="373"/>
    </location>
</feature>
<dbReference type="InterPro" id="IPR020846">
    <property type="entry name" value="MFS_dom"/>
</dbReference>
<organism evidence="7 8">
    <name type="scientific">Aspergillus clavatus (strain ATCC 1007 / CBS 513.65 / DSM 816 / NCTC 3887 / NRRL 1 / QM 1276 / 107)</name>
    <dbReference type="NCBI Taxonomy" id="344612"/>
    <lineage>
        <taxon>Eukaryota</taxon>
        <taxon>Fungi</taxon>
        <taxon>Dikarya</taxon>
        <taxon>Ascomycota</taxon>
        <taxon>Pezizomycotina</taxon>
        <taxon>Eurotiomycetes</taxon>
        <taxon>Eurotiomycetidae</taxon>
        <taxon>Eurotiales</taxon>
        <taxon>Aspergillaceae</taxon>
        <taxon>Aspergillus</taxon>
        <taxon>Aspergillus subgen. Fumigati</taxon>
    </lineage>
</organism>
<dbReference type="Pfam" id="PF07690">
    <property type="entry name" value="MFS_1"/>
    <property type="match status" value="1"/>
</dbReference>
<evidence type="ECO:0000256" key="5">
    <source>
        <dbReference type="SAM" id="Phobius"/>
    </source>
</evidence>
<evidence type="ECO:0000256" key="1">
    <source>
        <dbReference type="ARBA" id="ARBA00004141"/>
    </source>
</evidence>
<dbReference type="PROSITE" id="PS50850">
    <property type="entry name" value="MFS"/>
    <property type="match status" value="1"/>
</dbReference>
<protein>
    <submittedName>
        <fullName evidence="7">MFS transporter, putative</fullName>
    </submittedName>
</protein>
<evidence type="ECO:0000313" key="7">
    <source>
        <dbReference type="EMBL" id="EAW12273.1"/>
    </source>
</evidence>
<feature type="transmembrane region" description="Helical" evidence="5">
    <location>
        <begin position="255"/>
        <end position="279"/>
    </location>
</feature>
<feature type="transmembrane region" description="Helical" evidence="5">
    <location>
        <begin position="328"/>
        <end position="348"/>
    </location>
</feature>
<dbReference type="PANTHER" id="PTHR23502">
    <property type="entry name" value="MAJOR FACILITATOR SUPERFAMILY"/>
    <property type="match status" value="1"/>
</dbReference>
<dbReference type="VEuPathDB" id="FungiDB:ACLA_062370"/>
<dbReference type="EMBL" id="DS027050">
    <property type="protein sequence ID" value="EAW12273.1"/>
    <property type="molecule type" value="Genomic_DNA"/>
</dbReference>
<feature type="domain" description="Major facilitator superfamily (MFS) profile" evidence="6">
    <location>
        <begin position="9"/>
        <end position="386"/>
    </location>
</feature>
<dbReference type="SUPFAM" id="SSF103473">
    <property type="entry name" value="MFS general substrate transporter"/>
    <property type="match status" value="1"/>
</dbReference>
<name>A1CCL6_ASPCL</name>